<proteinExistence type="predicted"/>
<dbReference type="Proteomes" id="UP001431776">
    <property type="component" value="Unassembled WGS sequence"/>
</dbReference>
<comment type="caution">
    <text evidence="2">The sequence shown here is derived from an EMBL/GenBank/DDBJ whole genome shotgun (WGS) entry which is preliminary data.</text>
</comment>
<organism evidence="2 3">
    <name type="scientific">Anaerobaca lacustris</name>
    <dbReference type="NCBI Taxonomy" id="3044600"/>
    <lineage>
        <taxon>Bacteria</taxon>
        <taxon>Pseudomonadati</taxon>
        <taxon>Planctomycetota</taxon>
        <taxon>Phycisphaerae</taxon>
        <taxon>Sedimentisphaerales</taxon>
        <taxon>Anaerobacaceae</taxon>
        <taxon>Anaerobaca</taxon>
    </lineage>
</organism>
<evidence type="ECO:0000313" key="2">
    <source>
        <dbReference type="EMBL" id="MDI6450183.1"/>
    </source>
</evidence>
<evidence type="ECO:0000256" key="1">
    <source>
        <dbReference type="SAM" id="Phobius"/>
    </source>
</evidence>
<keyword evidence="3" id="KW-1185">Reference proteome</keyword>
<keyword evidence="1" id="KW-1133">Transmembrane helix</keyword>
<feature type="transmembrane region" description="Helical" evidence="1">
    <location>
        <begin position="20"/>
        <end position="40"/>
    </location>
</feature>
<dbReference type="AlphaFoldDB" id="A0AAW6U2R5"/>
<accession>A0AAW6U2R5</accession>
<keyword evidence="1" id="KW-0812">Transmembrane</keyword>
<reference evidence="2" key="1">
    <citation type="submission" date="2023-05" db="EMBL/GenBank/DDBJ databases">
        <title>Anaerotaeda fermentans gen. nov., sp. nov., a novel anaerobic planctomycete of the new family within the order Sedimentisphaerales isolated from Taman Peninsula, Russia.</title>
        <authorList>
            <person name="Khomyakova M.A."/>
            <person name="Merkel A.Y."/>
            <person name="Slobodkin A.I."/>
        </authorList>
    </citation>
    <scope>NUCLEOTIDE SEQUENCE</scope>
    <source>
        <strain evidence="2">M17dextr</strain>
    </source>
</reference>
<dbReference type="EMBL" id="JASCXX010000017">
    <property type="protein sequence ID" value="MDI6450183.1"/>
    <property type="molecule type" value="Genomic_DNA"/>
</dbReference>
<sequence>MTNAEPEDTKTSLYRRWTQHWWSPLGLFLLLFLALLFHMVGRHMVRGVLQWVYTPPALTDEKAAVYTEFIRLVERHPEYTRVFLNSVGRLSAEPVVAEDMGFSESEVTALYRLAKRFRDVGCIFAERGESYIAFKPYPPYILPASPGVAFSLDGRHPNEIDDWFLNHFKPFVHITGRWYASRRLISSPYRTIDPSPLGESLIDRSLRYPSTLAE</sequence>
<protein>
    <submittedName>
        <fullName evidence="2">Uncharacterized protein</fullName>
    </submittedName>
</protein>
<name>A0AAW6U2R5_9BACT</name>
<keyword evidence="1" id="KW-0472">Membrane</keyword>
<gene>
    <name evidence="2" type="ORF">QJ522_14075</name>
</gene>
<dbReference type="RefSeq" id="WP_349245592.1">
    <property type="nucleotide sequence ID" value="NZ_JASCXX010000017.1"/>
</dbReference>
<evidence type="ECO:0000313" key="3">
    <source>
        <dbReference type="Proteomes" id="UP001431776"/>
    </source>
</evidence>